<gene>
    <name evidence="1" type="ORF">NtB2_00055</name>
</gene>
<keyword evidence="2" id="KW-1185">Reference proteome</keyword>
<evidence type="ECO:0000313" key="1">
    <source>
        <dbReference type="EMBL" id="GBG95953.1"/>
    </source>
</evidence>
<evidence type="ECO:0000313" key="2">
    <source>
        <dbReference type="Proteomes" id="UP000245021"/>
    </source>
</evidence>
<proteinExistence type="predicted"/>
<dbReference type="AlphaFoldDB" id="A0A2R5HCZ2"/>
<dbReference type="OrthoDB" id="9764164at2"/>
<accession>A0A2R5HCZ2</accession>
<dbReference type="EMBL" id="BFFO01000001">
    <property type="protein sequence ID" value="GBG95953.1"/>
    <property type="molecule type" value="Genomic_DNA"/>
</dbReference>
<dbReference type="Proteomes" id="UP000245021">
    <property type="component" value="Unassembled WGS sequence"/>
</dbReference>
<sequence>MNKANQARQAHIAAILWERLVVAFNEEAKTYDPEAYNSPLGSIGEVYCREVCRPNWWKALGGEALIGSKSENRGVITLGKGKQEGFDDYWEITHLIEEAHHGEHLETGIIYFGS</sequence>
<comment type="caution">
    <text evidence="1">The sequence shown here is derived from an EMBL/GenBank/DDBJ whole genome shotgun (WGS) entry which is preliminary data.</text>
</comment>
<dbReference type="RefSeq" id="WP_109244951.1">
    <property type="nucleotide sequence ID" value="NZ_BFFO01000001.1"/>
</dbReference>
<organism evidence="1 2">
    <name type="scientific">Lactococcus termiticola</name>
    <dbReference type="NCBI Taxonomy" id="2169526"/>
    <lineage>
        <taxon>Bacteria</taxon>
        <taxon>Bacillati</taxon>
        <taxon>Bacillota</taxon>
        <taxon>Bacilli</taxon>
        <taxon>Lactobacillales</taxon>
        <taxon>Streptococcaceae</taxon>
        <taxon>Lactococcus</taxon>
    </lineage>
</organism>
<protein>
    <submittedName>
        <fullName evidence="1">Uncharacterized protein</fullName>
    </submittedName>
</protein>
<reference evidence="1 2" key="1">
    <citation type="journal article" date="2018" name="Genome Announc.">
        <title>Draft Genome Sequence of Lactococcus sp. Strain NtB2 (JCM 32569), Isolated from the Gut of the Higher Termite Nasutitermes takasagoensis.</title>
        <authorList>
            <person name="Noda S."/>
            <person name="Aihara C."/>
            <person name="Yuki M."/>
            <person name="Ohkuma M."/>
        </authorList>
    </citation>
    <scope>NUCLEOTIDE SEQUENCE [LARGE SCALE GENOMIC DNA]</scope>
    <source>
        <strain evidence="1 2">NtB2</strain>
    </source>
</reference>
<name>A0A2R5HCZ2_9LACT</name>